<dbReference type="RefSeq" id="WP_052035869.1">
    <property type="nucleotide sequence ID" value="NZ_JMIR01000002.1"/>
</dbReference>
<dbReference type="EMBL" id="JMIR01000002">
    <property type="protein sequence ID" value="KEO84759.1"/>
    <property type="molecule type" value="Genomic_DNA"/>
</dbReference>
<protein>
    <submittedName>
        <fullName evidence="1">Uncharacterized protein</fullName>
    </submittedName>
</protein>
<dbReference type="STRING" id="1157490.EL26_01750"/>
<dbReference type="Proteomes" id="UP000027931">
    <property type="component" value="Unassembled WGS sequence"/>
</dbReference>
<sequence>MTAFMLMTAIRSFLNNVVKDTSFETTEGTNKPPQVLDGWLPPKGEGDGPDYPFILVRPIEGEDICGVSASAQVKLLFGTYSNDANGFLDVINLMERVRIALLTAGIIDGSFRLDSYKWKLFEEQPAPEFVGEAVSFWTLPTIVQEVNLDD</sequence>
<dbReference type="eggNOG" id="ENOG5032XTU">
    <property type="taxonomic scope" value="Bacteria"/>
</dbReference>
<reference evidence="1 2" key="1">
    <citation type="journal article" date="2013" name="Int. J. Syst. Evol. Microbiol.">
        <title>Tumebacillus flagellatus sp. nov., an alpha-amylase/pullulanase-producing bacterium isolated from cassava wastewater.</title>
        <authorList>
            <person name="Wang Q."/>
            <person name="Xie N."/>
            <person name="Qin Y."/>
            <person name="Shen N."/>
            <person name="Zhu J."/>
            <person name="Mi H."/>
            <person name="Huang R."/>
        </authorList>
    </citation>
    <scope>NUCLEOTIDE SEQUENCE [LARGE SCALE GENOMIC DNA]</scope>
    <source>
        <strain evidence="1 2">GST4</strain>
    </source>
</reference>
<evidence type="ECO:0000313" key="2">
    <source>
        <dbReference type="Proteomes" id="UP000027931"/>
    </source>
</evidence>
<dbReference type="AlphaFoldDB" id="A0A074LUZ2"/>
<comment type="caution">
    <text evidence="1">The sequence shown here is derived from an EMBL/GenBank/DDBJ whole genome shotgun (WGS) entry which is preliminary data.</text>
</comment>
<keyword evidence="2" id="KW-1185">Reference proteome</keyword>
<gene>
    <name evidence="1" type="ORF">EL26_01750</name>
</gene>
<evidence type="ECO:0000313" key="1">
    <source>
        <dbReference type="EMBL" id="KEO84759.1"/>
    </source>
</evidence>
<proteinExistence type="predicted"/>
<accession>A0A074LUZ2</accession>
<dbReference type="OrthoDB" id="9802878at2"/>
<organism evidence="1 2">
    <name type="scientific">Tumebacillus flagellatus</name>
    <dbReference type="NCBI Taxonomy" id="1157490"/>
    <lineage>
        <taxon>Bacteria</taxon>
        <taxon>Bacillati</taxon>
        <taxon>Bacillota</taxon>
        <taxon>Bacilli</taxon>
        <taxon>Bacillales</taxon>
        <taxon>Alicyclobacillaceae</taxon>
        <taxon>Tumebacillus</taxon>
    </lineage>
</organism>
<name>A0A074LUZ2_9BACL</name>